<dbReference type="SUPFAM" id="SSF57783">
    <property type="entry name" value="Zinc beta-ribbon"/>
    <property type="match status" value="1"/>
</dbReference>
<dbReference type="Proteomes" id="UP000471242">
    <property type="component" value="Unassembled WGS sequence"/>
</dbReference>
<dbReference type="Proteomes" id="UP000294145">
    <property type="component" value="Unassembled WGS sequence"/>
</dbReference>
<organism evidence="5 11">
    <name type="scientific">Vibrio cholerae</name>
    <dbReference type="NCBI Taxonomy" id="666"/>
    <lineage>
        <taxon>Bacteria</taxon>
        <taxon>Pseudomonadati</taxon>
        <taxon>Pseudomonadota</taxon>
        <taxon>Gammaproteobacteria</taxon>
        <taxon>Vibrionales</taxon>
        <taxon>Vibrionaceae</taxon>
        <taxon>Vibrio</taxon>
    </lineage>
</organism>
<dbReference type="Proteomes" id="UP001196338">
    <property type="component" value="Unassembled WGS sequence"/>
</dbReference>
<dbReference type="EMBL" id="CWQJ01000003">
    <property type="protein sequence ID" value="CSB66396.1"/>
    <property type="molecule type" value="Genomic_DNA"/>
</dbReference>
<dbReference type="GeneID" id="69721486"/>
<keyword evidence="1" id="KW-0648">Protein biosynthesis</keyword>
<reference evidence="5 11" key="2">
    <citation type="submission" date="2018-09" db="EMBL/GenBank/DDBJ databases">
        <title>Genomic epidemiology reveals two lineages of Vibrio cholerae that can cause global cholera epidemics despite absence of cholera toxin gene.</title>
        <authorList>
            <person name="Wang H."/>
            <person name="Zen W."/>
            <person name="Yu H."/>
            <person name="Zhang W."/>
            <person name="Pan J."/>
            <person name="Yang C."/>
            <person name="Cui Y."/>
        </authorList>
    </citation>
    <scope>NUCLEOTIDE SEQUENCE [LARGE SCALE GENOMIC DNA]</scope>
    <source>
        <strain evidence="5 11">00-1_S85</strain>
    </source>
</reference>
<dbReference type="Proteomes" id="UP000046067">
    <property type="component" value="Unassembled WGS sequence"/>
</dbReference>
<evidence type="ECO:0000313" key="9">
    <source>
        <dbReference type="Proteomes" id="UP000294145"/>
    </source>
</evidence>
<dbReference type="KEGG" id="vcx:VAA049_2174"/>
<dbReference type="EMBL" id="JAHBND010000050">
    <property type="protein sequence ID" value="MBS7672406.1"/>
    <property type="molecule type" value="Genomic_DNA"/>
</dbReference>
<reference evidence="4" key="5">
    <citation type="submission" date="2021-05" db="EMBL/GenBank/DDBJ databases">
        <authorList>
            <person name="Stine C."/>
        </authorList>
    </citation>
    <scope>NUCLEOTIDE SEQUENCE</scope>
    <source>
        <strain evidence="4">TDS0091212</strain>
    </source>
</reference>
<evidence type="ECO:0000313" key="3">
    <source>
        <dbReference type="EMBL" id="KAA1256609.1"/>
    </source>
</evidence>
<dbReference type="EMBL" id="VUAA01000001">
    <property type="protein sequence ID" value="KAA1256609.1"/>
    <property type="molecule type" value="Genomic_DNA"/>
</dbReference>
<dbReference type="Proteomes" id="UP000044806">
    <property type="component" value="Unassembled WGS sequence"/>
</dbReference>
<reference evidence="7 8" key="1">
    <citation type="submission" date="2015-07" db="EMBL/GenBank/DDBJ databases">
        <authorList>
            <consortium name="Pathogen Informatics"/>
        </authorList>
    </citation>
    <scope>NUCLEOTIDE SEQUENCE [LARGE SCALE GENOMIC DNA]</scope>
    <source>
        <strain evidence="2 8">A325</strain>
        <strain evidence="1 7">A51</strain>
    </source>
</reference>
<proteinExistence type="predicted"/>
<gene>
    <name evidence="5" type="ORF">D6U24_03490</name>
    <name evidence="1" type="ORF">ERS013165_00997</name>
    <name evidence="2" type="ORF">ERS013201_00582</name>
    <name evidence="6" type="ORF">EYB64_06860</name>
    <name evidence="3" type="ORF">F0M16_01115</name>
    <name evidence="4" type="ORF">KIN13_02920</name>
</gene>
<reference evidence="3 10" key="4">
    <citation type="submission" date="2019-09" db="EMBL/GenBank/DDBJ databases">
        <authorList>
            <person name="Kritzky A."/>
            <person name="Schelkanova E.Y."/>
            <person name="Alkhova Z.V."/>
            <person name="Smirnova N.I."/>
        </authorList>
    </citation>
    <scope>NUCLEOTIDE SEQUENCE [LARGE SCALE GENOMIC DNA]</scope>
    <source>
        <strain evidence="3 10">M1526</strain>
    </source>
</reference>
<evidence type="ECO:0000313" key="4">
    <source>
        <dbReference type="EMBL" id="MBS7672406.1"/>
    </source>
</evidence>
<protein>
    <submittedName>
        <fullName evidence="1 5">Transcription initiation factor TFIIIB</fullName>
    </submittedName>
</protein>
<reference evidence="6 9" key="3">
    <citation type="submission" date="2019-02" db="EMBL/GenBank/DDBJ databases">
        <title>Genomic plasticity associated with the antimicrobial resistance in Vibrio cholerae.</title>
        <authorList>
            <person name="Verma J."/>
            <person name="Bag S."/>
            <person name="Saha B."/>
            <person name="Kumar P."/>
            <person name="Ghosh T.S."/>
            <person name="Dayal M."/>
            <person name="Senapati T."/>
            <person name="Mehra S."/>
            <person name="Dey P."/>
            <person name="Desigamani A."/>
            <person name="Kumar D."/>
            <person name="Rana P."/>
            <person name="Kumar B."/>
            <person name="Maiti T.K."/>
            <person name="Sharma N.C."/>
            <person name="Bhadra R.K."/>
            <person name="Mutreja A."/>
            <person name="Nair G.B."/>
            <person name="Ramamurthy T."/>
            <person name="Das B."/>
        </authorList>
    </citation>
    <scope>NUCLEOTIDE SEQUENCE [LARGE SCALE GENOMIC DNA]</scope>
    <source>
        <strain evidence="6 9">IDH06781</strain>
    </source>
</reference>
<name>A0A0F0AZB0_VIBCL</name>
<evidence type="ECO:0000313" key="7">
    <source>
        <dbReference type="Proteomes" id="UP000044806"/>
    </source>
</evidence>
<dbReference type="KEGG" id="vcq:EN18_02325"/>
<dbReference type="RefSeq" id="WP_001065259.1">
    <property type="nucleotide sequence ID" value="NZ_AP018677.1"/>
</dbReference>
<evidence type="ECO:0000313" key="1">
    <source>
        <dbReference type="EMBL" id="CSA20720.1"/>
    </source>
</evidence>
<evidence type="ECO:0000313" key="8">
    <source>
        <dbReference type="Proteomes" id="UP000046067"/>
    </source>
</evidence>
<dbReference type="EMBL" id="QZRB01000003">
    <property type="protein sequence ID" value="MVD22415.1"/>
    <property type="molecule type" value="Genomic_DNA"/>
</dbReference>
<sequence>MNNRLVEETIAEETIDCCPLCQHDEFFISADKEKFYCAKCGFHTNTLTSIQPMLAAKANLTHRFVHTGIKTRQ</sequence>
<dbReference type="GO" id="GO:0003743">
    <property type="term" value="F:translation initiation factor activity"/>
    <property type="evidence" value="ECO:0007669"/>
    <property type="project" value="UniProtKB-KW"/>
</dbReference>
<keyword evidence="1" id="KW-0396">Initiation factor</keyword>
<dbReference type="KEGG" id="vcz:VAB027_386"/>
<dbReference type="AlphaFoldDB" id="A0A0F0AZB0"/>
<evidence type="ECO:0000313" key="10">
    <source>
        <dbReference type="Proteomes" id="UP000323225"/>
    </source>
</evidence>
<evidence type="ECO:0000313" key="11">
    <source>
        <dbReference type="Proteomes" id="UP000471242"/>
    </source>
</evidence>
<evidence type="ECO:0000313" key="2">
    <source>
        <dbReference type="EMBL" id="CSB66396.1"/>
    </source>
</evidence>
<dbReference type="EMBL" id="SISP01000008">
    <property type="protein sequence ID" value="TBM43813.1"/>
    <property type="molecule type" value="Genomic_DNA"/>
</dbReference>
<evidence type="ECO:0000313" key="5">
    <source>
        <dbReference type="EMBL" id="MVD22415.1"/>
    </source>
</evidence>
<dbReference type="Proteomes" id="UP000323225">
    <property type="component" value="Unassembled WGS sequence"/>
</dbReference>
<evidence type="ECO:0000313" key="6">
    <source>
        <dbReference type="EMBL" id="TBM43813.1"/>
    </source>
</evidence>
<accession>A0A0F0AZB0</accession>
<reference evidence="4" key="6">
    <citation type="submission" date="2023-08" db="EMBL/GenBank/DDBJ databases">
        <title>Vibrio cholerae Outbreaks in Tanzania Exemplify Founder Flush: Simultaneous Increases in Population Size and Genetic Diversity.</title>
        <authorList>
            <person name="Debes A.K."/>
            <person name="Mohammed A."/>
            <person name="Maseke I."/>
            <person name="Almeida M."/>
            <person name="Li S."/>
            <person name="Matimba H."/>
            <person name="Joachim A."/>
            <person name="Mizinduko M."/>
            <person name="Nyanga S."/>
            <person name="Kelly M."/>
            <person name="Kachwamba Y."/>
            <person name="Schaffer A.M."/>
            <person name="Nyanga A.S."/>
            <person name="Mghamba J."/>
            <person name="Mosha F.S."/>
            <person name="Sack D.A."/>
            <person name="Stine O.C."/>
        </authorList>
    </citation>
    <scope>NUCLEOTIDE SEQUENCE</scope>
    <source>
        <strain evidence="4">TDS0091212</strain>
    </source>
</reference>
<dbReference type="EMBL" id="CWOW01000004">
    <property type="protein sequence ID" value="CSA20720.1"/>
    <property type="molecule type" value="Genomic_DNA"/>
</dbReference>